<proteinExistence type="predicted"/>
<organism evidence="5 6">
    <name type="scientific">Imperialibacter roseus</name>
    <dbReference type="NCBI Taxonomy" id="1324217"/>
    <lineage>
        <taxon>Bacteria</taxon>
        <taxon>Pseudomonadati</taxon>
        <taxon>Bacteroidota</taxon>
        <taxon>Cytophagia</taxon>
        <taxon>Cytophagales</taxon>
        <taxon>Flammeovirgaceae</taxon>
        <taxon>Imperialibacter</taxon>
    </lineage>
</organism>
<dbReference type="Proteomes" id="UP001302349">
    <property type="component" value="Chromosome"/>
</dbReference>
<evidence type="ECO:0000259" key="4">
    <source>
        <dbReference type="PROSITE" id="PS50995"/>
    </source>
</evidence>
<dbReference type="InterPro" id="IPR000835">
    <property type="entry name" value="HTH_MarR-typ"/>
</dbReference>
<feature type="domain" description="HTH marR-type" evidence="4">
    <location>
        <begin position="2"/>
        <end position="135"/>
    </location>
</feature>
<reference evidence="5 6" key="1">
    <citation type="journal article" date="2023" name="Microbiol. Resour. Announc.">
        <title>Complete Genome Sequence of Imperialibacter roseus strain P4T.</title>
        <authorList>
            <person name="Tizabi D.R."/>
            <person name="Bachvaroff T."/>
            <person name="Hill R.T."/>
        </authorList>
    </citation>
    <scope>NUCLEOTIDE SEQUENCE [LARGE SCALE GENOMIC DNA]</scope>
    <source>
        <strain evidence="5 6">P4T</strain>
    </source>
</reference>
<dbReference type="Pfam" id="PF12802">
    <property type="entry name" value="MarR_2"/>
    <property type="match status" value="1"/>
</dbReference>
<evidence type="ECO:0000256" key="1">
    <source>
        <dbReference type="ARBA" id="ARBA00023015"/>
    </source>
</evidence>
<dbReference type="SMART" id="SM00347">
    <property type="entry name" value="HTH_MARR"/>
    <property type="match status" value="1"/>
</dbReference>
<gene>
    <name evidence="5" type="ORF">RT717_22345</name>
</gene>
<sequence length="157" mass="17412">MQNKYGFLIEVASRQIKQALQRKLQLSGADLTVDQWVVLDQLSEGPKSQVAVVEAVYKDPPTVTRIIDLLGQKGLVVRKADPNDRRKFSVGLTAEGEALISQLRPVVDDFRNQGWEGLNEGDYVHLHRIMTKIVHNFEIASAATLMDATAISDDKAA</sequence>
<keyword evidence="6" id="KW-1185">Reference proteome</keyword>
<dbReference type="Gene3D" id="1.10.10.10">
    <property type="entry name" value="Winged helix-like DNA-binding domain superfamily/Winged helix DNA-binding domain"/>
    <property type="match status" value="1"/>
</dbReference>
<evidence type="ECO:0000256" key="3">
    <source>
        <dbReference type="ARBA" id="ARBA00023163"/>
    </source>
</evidence>
<accession>A0ABZ0ILB3</accession>
<keyword evidence="2" id="KW-0238">DNA-binding</keyword>
<dbReference type="InterPro" id="IPR039422">
    <property type="entry name" value="MarR/SlyA-like"/>
</dbReference>
<dbReference type="EMBL" id="CP136051">
    <property type="protein sequence ID" value="WOK05818.1"/>
    <property type="molecule type" value="Genomic_DNA"/>
</dbReference>
<dbReference type="SUPFAM" id="SSF46785">
    <property type="entry name" value="Winged helix' DNA-binding domain"/>
    <property type="match status" value="1"/>
</dbReference>
<evidence type="ECO:0000313" key="6">
    <source>
        <dbReference type="Proteomes" id="UP001302349"/>
    </source>
</evidence>
<dbReference type="PANTHER" id="PTHR33164">
    <property type="entry name" value="TRANSCRIPTIONAL REGULATOR, MARR FAMILY"/>
    <property type="match status" value="1"/>
</dbReference>
<keyword evidence="3" id="KW-0804">Transcription</keyword>
<dbReference type="PROSITE" id="PS50995">
    <property type="entry name" value="HTH_MARR_2"/>
    <property type="match status" value="1"/>
</dbReference>
<dbReference type="InterPro" id="IPR036390">
    <property type="entry name" value="WH_DNA-bd_sf"/>
</dbReference>
<evidence type="ECO:0000256" key="2">
    <source>
        <dbReference type="ARBA" id="ARBA00023125"/>
    </source>
</evidence>
<dbReference type="RefSeq" id="WP_317488571.1">
    <property type="nucleotide sequence ID" value="NZ_CP136051.1"/>
</dbReference>
<dbReference type="InterPro" id="IPR036388">
    <property type="entry name" value="WH-like_DNA-bd_sf"/>
</dbReference>
<protein>
    <submittedName>
        <fullName evidence="5">MarR family transcriptional regulator</fullName>
    </submittedName>
</protein>
<dbReference type="PANTHER" id="PTHR33164:SF64">
    <property type="entry name" value="TRANSCRIPTIONAL REGULATOR SLYA"/>
    <property type="match status" value="1"/>
</dbReference>
<dbReference type="PRINTS" id="PR00598">
    <property type="entry name" value="HTHMARR"/>
</dbReference>
<name>A0ABZ0ILB3_9BACT</name>
<keyword evidence="1" id="KW-0805">Transcription regulation</keyword>
<evidence type="ECO:0000313" key="5">
    <source>
        <dbReference type="EMBL" id="WOK05818.1"/>
    </source>
</evidence>